<protein>
    <recommendedName>
        <fullName evidence="3">Polyketide cyclase/dehydrase/lipid transport protein</fullName>
    </recommendedName>
</protein>
<dbReference type="RefSeq" id="WP_185042286.1">
    <property type="nucleotide sequence ID" value="NZ_BAABFG010000005.1"/>
</dbReference>
<keyword evidence="2" id="KW-1185">Reference proteome</keyword>
<accession>A0A7W7H154</accession>
<dbReference type="EMBL" id="JACHNB010000001">
    <property type="protein sequence ID" value="MBB4741847.1"/>
    <property type="molecule type" value="Genomic_DNA"/>
</dbReference>
<sequence>MTGADPGPVLSEHRGVVAAPIGRVRELVLAVSAGEFSGAEVPLVLGDQGDRRVTVTGGPQVLRASVASARVTIEVDREAGWVQARGEWWWCGRFQLAEGADGHTVIHQRTFNLATGPAGRLVPFTVGRTHRQSGKQSLRRLLDDLGTRLNCQTRMLPPTADR</sequence>
<proteinExistence type="predicted"/>
<evidence type="ECO:0008006" key="3">
    <source>
        <dbReference type="Google" id="ProtNLM"/>
    </source>
</evidence>
<reference evidence="1 2" key="1">
    <citation type="submission" date="2020-08" db="EMBL/GenBank/DDBJ databases">
        <title>Sequencing the genomes of 1000 actinobacteria strains.</title>
        <authorList>
            <person name="Klenk H.-P."/>
        </authorList>
    </citation>
    <scope>NUCLEOTIDE SEQUENCE [LARGE SCALE GENOMIC DNA]</scope>
    <source>
        <strain evidence="1 2">DSM 45809</strain>
    </source>
</reference>
<gene>
    <name evidence="1" type="ORF">BJY16_005306</name>
</gene>
<evidence type="ECO:0000313" key="1">
    <source>
        <dbReference type="EMBL" id="MBB4741847.1"/>
    </source>
</evidence>
<comment type="caution">
    <text evidence="1">The sequence shown here is derived from an EMBL/GenBank/DDBJ whole genome shotgun (WGS) entry which is preliminary data.</text>
</comment>
<evidence type="ECO:0000313" key="2">
    <source>
        <dbReference type="Proteomes" id="UP000546162"/>
    </source>
</evidence>
<organism evidence="1 2">
    <name type="scientific">Actinoplanes octamycinicus</name>
    <dbReference type="NCBI Taxonomy" id="135948"/>
    <lineage>
        <taxon>Bacteria</taxon>
        <taxon>Bacillati</taxon>
        <taxon>Actinomycetota</taxon>
        <taxon>Actinomycetes</taxon>
        <taxon>Micromonosporales</taxon>
        <taxon>Micromonosporaceae</taxon>
        <taxon>Actinoplanes</taxon>
    </lineage>
</organism>
<dbReference type="AlphaFoldDB" id="A0A7W7H154"/>
<dbReference type="Proteomes" id="UP000546162">
    <property type="component" value="Unassembled WGS sequence"/>
</dbReference>
<name>A0A7W7H154_9ACTN</name>